<dbReference type="GeneID" id="30190727"/>
<feature type="compositionally biased region" description="Polar residues" evidence="1">
    <location>
        <begin position="57"/>
        <end position="81"/>
    </location>
</feature>
<dbReference type="EMBL" id="AWGH01000003">
    <property type="protein sequence ID" value="ODO06282.1"/>
    <property type="molecule type" value="Genomic_DNA"/>
</dbReference>
<reference evidence="2 3" key="1">
    <citation type="submission" date="2016-06" db="EMBL/GenBank/DDBJ databases">
        <title>Evolution of pathogenesis and genome organization in the Tremellales.</title>
        <authorList>
            <person name="Cuomo C."/>
            <person name="Litvintseva A."/>
            <person name="Heitman J."/>
            <person name="Chen Y."/>
            <person name="Sun S."/>
            <person name="Springer D."/>
            <person name="Dromer F."/>
            <person name="Young S."/>
            <person name="Zeng Q."/>
            <person name="Chapman S."/>
            <person name="Gujja S."/>
            <person name="Saif S."/>
            <person name="Birren B."/>
        </authorList>
    </citation>
    <scope>NUCLEOTIDE SEQUENCE [LARGE SCALE GENOMIC DNA]</scope>
    <source>
        <strain evidence="2 3">CBS 7118</strain>
    </source>
</reference>
<dbReference type="RefSeq" id="XP_019034382.1">
    <property type="nucleotide sequence ID" value="XM_019173677.1"/>
</dbReference>
<evidence type="ECO:0000256" key="1">
    <source>
        <dbReference type="SAM" id="MobiDB-lite"/>
    </source>
</evidence>
<feature type="compositionally biased region" description="Low complexity" evidence="1">
    <location>
        <begin position="30"/>
        <end position="41"/>
    </location>
</feature>
<accession>A0A1E3K251</accession>
<sequence length="194" mass="21028">MSDQAVQPTRRNLRSQGDAPLQGSAPADHSSSPLTPLLPSEPHVPTSPVVDGAAPHSLQSEVDNGTSQSDPPLSVDHTPQTAPHDLVHGTHSSAPTVDFLMQQNRFLMSSMADMRDEMRSLHLSQSREATPVSPPPRRPHAPKLKHEMFPKFRGHDDEDVDTWVTSVTAIFEFSGTADTDLLLLLPALLQGSAQ</sequence>
<proteinExistence type="predicted"/>
<gene>
    <name evidence="2" type="ORF">L198_01514</name>
</gene>
<comment type="caution">
    <text evidence="2">The sequence shown here is derived from an EMBL/GenBank/DDBJ whole genome shotgun (WGS) entry which is preliminary data.</text>
</comment>
<dbReference type="AlphaFoldDB" id="A0A1E3K251"/>
<evidence type="ECO:0000313" key="3">
    <source>
        <dbReference type="Proteomes" id="UP000094819"/>
    </source>
</evidence>
<organism evidence="2 3">
    <name type="scientific">Cryptococcus wingfieldii CBS 7118</name>
    <dbReference type="NCBI Taxonomy" id="1295528"/>
    <lineage>
        <taxon>Eukaryota</taxon>
        <taxon>Fungi</taxon>
        <taxon>Dikarya</taxon>
        <taxon>Basidiomycota</taxon>
        <taxon>Agaricomycotina</taxon>
        <taxon>Tremellomycetes</taxon>
        <taxon>Tremellales</taxon>
        <taxon>Cryptococcaceae</taxon>
        <taxon>Cryptococcus</taxon>
    </lineage>
</organism>
<evidence type="ECO:0000313" key="2">
    <source>
        <dbReference type="EMBL" id="ODO06282.1"/>
    </source>
</evidence>
<name>A0A1E3K251_9TREE</name>
<feature type="compositionally biased region" description="Polar residues" evidence="1">
    <location>
        <begin position="1"/>
        <end position="10"/>
    </location>
</feature>
<feature type="region of interest" description="Disordered" evidence="1">
    <location>
        <begin position="1"/>
        <end position="90"/>
    </location>
</feature>
<keyword evidence="3" id="KW-1185">Reference proteome</keyword>
<dbReference type="Proteomes" id="UP000094819">
    <property type="component" value="Unassembled WGS sequence"/>
</dbReference>
<protein>
    <submittedName>
        <fullName evidence="2">Uncharacterized protein</fullName>
    </submittedName>
</protein>